<dbReference type="AlphaFoldDB" id="A0A0A9HI11"/>
<organism evidence="1">
    <name type="scientific">Arundo donax</name>
    <name type="common">Giant reed</name>
    <name type="synonym">Donax arundinaceus</name>
    <dbReference type="NCBI Taxonomy" id="35708"/>
    <lineage>
        <taxon>Eukaryota</taxon>
        <taxon>Viridiplantae</taxon>
        <taxon>Streptophyta</taxon>
        <taxon>Embryophyta</taxon>
        <taxon>Tracheophyta</taxon>
        <taxon>Spermatophyta</taxon>
        <taxon>Magnoliopsida</taxon>
        <taxon>Liliopsida</taxon>
        <taxon>Poales</taxon>
        <taxon>Poaceae</taxon>
        <taxon>PACMAD clade</taxon>
        <taxon>Arundinoideae</taxon>
        <taxon>Arundineae</taxon>
        <taxon>Arundo</taxon>
    </lineage>
</organism>
<reference evidence="1" key="1">
    <citation type="submission" date="2014-09" db="EMBL/GenBank/DDBJ databases">
        <authorList>
            <person name="Magalhaes I.L.F."/>
            <person name="Oliveira U."/>
            <person name="Santos F.R."/>
            <person name="Vidigal T.H.D.A."/>
            <person name="Brescovit A.D."/>
            <person name="Santos A.J."/>
        </authorList>
    </citation>
    <scope>NUCLEOTIDE SEQUENCE</scope>
    <source>
        <tissue evidence="1">Shoot tissue taken approximately 20 cm above the soil surface</tissue>
    </source>
</reference>
<reference evidence="1" key="2">
    <citation type="journal article" date="2015" name="Data Brief">
        <title>Shoot transcriptome of the giant reed, Arundo donax.</title>
        <authorList>
            <person name="Barrero R.A."/>
            <person name="Guerrero F.D."/>
            <person name="Moolhuijzen P."/>
            <person name="Goolsby J.A."/>
            <person name="Tidwell J."/>
            <person name="Bellgard S.E."/>
            <person name="Bellgard M.I."/>
        </authorList>
    </citation>
    <scope>NUCLEOTIDE SEQUENCE</scope>
    <source>
        <tissue evidence="1">Shoot tissue taken approximately 20 cm above the soil surface</tissue>
    </source>
</reference>
<dbReference type="EMBL" id="GBRH01162442">
    <property type="protein sequence ID" value="JAE35454.1"/>
    <property type="molecule type" value="Transcribed_RNA"/>
</dbReference>
<evidence type="ECO:0000313" key="1">
    <source>
        <dbReference type="EMBL" id="JAE35454.1"/>
    </source>
</evidence>
<sequence length="76" mass="7997">MADGAKDDLLSAVKSCEAIGHDDQLCKDNVAAMMECQMSCVVATESVSTVSLAMFNGAVLNLLLSTENCEANKKVI</sequence>
<proteinExistence type="predicted"/>
<protein>
    <submittedName>
        <fullName evidence="1">Uncharacterized protein</fullName>
    </submittedName>
</protein>
<accession>A0A0A9HI11</accession>
<name>A0A0A9HI11_ARUDO</name>